<dbReference type="EMBL" id="CACVKT020007170">
    <property type="protein sequence ID" value="CAC5406084.1"/>
    <property type="molecule type" value="Genomic_DNA"/>
</dbReference>
<feature type="compositionally biased region" description="Basic residues" evidence="1">
    <location>
        <begin position="178"/>
        <end position="188"/>
    </location>
</feature>
<protein>
    <submittedName>
        <fullName evidence="2">Uncharacterized protein</fullName>
    </submittedName>
</protein>
<reference evidence="2 3" key="1">
    <citation type="submission" date="2020-06" db="EMBL/GenBank/DDBJ databases">
        <authorList>
            <person name="Li R."/>
            <person name="Bekaert M."/>
        </authorList>
    </citation>
    <scope>NUCLEOTIDE SEQUENCE [LARGE SCALE GENOMIC DNA]</scope>
    <source>
        <strain evidence="3">wild</strain>
    </source>
</reference>
<gene>
    <name evidence="2" type="ORF">MCOR_39697</name>
</gene>
<sequence>MGTVHQERYKGPYIIMKDCGKNNYLLIDTETKKQLGPFNQTSLKIWNEPESNVSILDQNNNLPNLNVDQESVEDTSCVLNEKNTHSVNIEAIVHLHGQTGVHYEAEATCDNENTEQIYVDDFPSAQSKCKSPLSSTSFDLFDVSLRDMFLPVEQDNNNNIPTDDITVIEQDIPVTPPRPKRMRKKKRQSSIYEYYS</sequence>
<organism evidence="2 3">
    <name type="scientific">Mytilus coruscus</name>
    <name type="common">Sea mussel</name>
    <dbReference type="NCBI Taxonomy" id="42192"/>
    <lineage>
        <taxon>Eukaryota</taxon>
        <taxon>Metazoa</taxon>
        <taxon>Spiralia</taxon>
        <taxon>Lophotrochozoa</taxon>
        <taxon>Mollusca</taxon>
        <taxon>Bivalvia</taxon>
        <taxon>Autobranchia</taxon>
        <taxon>Pteriomorphia</taxon>
        <taxon>Mytilida</taxon>
        <taxon>Mytiloidea</taxon>
        <taxon>Mytilidae</taxon>
        <taxon>Mytilinae</taxon>
        <taxon>Mytilus</taxon>
    </lineage>
</organism>
<feature type="region of interest" description="Disordered" evidence="1">
    <location>
        <begin position="175"/>
        <end position="196"/>
    </location>
</feature>
<evidence type="ECO:0000256" key="1">
    <source>
        <dbReference type="SAM" id="MobiDB-lite"/>
    </source>
</evidence>
<name>A0A6J8DG76_MYTCO</name>
<accession>A0A6J8DG76</accession>
<keyword evidence="3" id="KW-1185">Reference proteome</keyword>
<dbReference type="AlphaFoldDB" id="A0A6J8DG76"/>
<evidence type="ECO:0000313" key="2">
    <source>
        <dbReference type="EMBL" id="CAC5406084.1"/>
    </source>
</evidence>
<evidence type="ECO:0000313" key="3">
    <source>
        <dbReference type="Proteomes" id="UP000507470"/>
    </source>
</evidence>
<proteinExistence type="predicted"/>
<dbReference type="Proteomes" id="UP000507470">
    <property type="component" value="Unassembled WGS sequence"/>
</dbReference>